<dbReference type="Proteomes" id="UP000030758">
    <property type="component" value="Unassembled WGS sequence"/>
</dbReference>
<feature type="non-terminal residue" evidence="1">
    <location>
        <position position="1"/>
    </location>
</feature>
<name>A0A085NP26_9BILA</name>
<dbReference type="EMBL" id="KL367483">
    <property type="protein sequence ID" value="KFD71222.1"/>
    <property type="molecule type" value="Genomic_DNA"/>
</dbReference>
<sequence>PHWHHSAEVKLPFRSYELNLKKQPFVCEFLGMISSSKSLGVVPKILLLIFMAKPLCSLDIAKNLYARSKTAAKQVLQSLTAESSCDQGRCSTTEDCFAGQDSTSDTCLESAVRAEGKLCTVLPSLKDKCAPGLQCMPLSDRHSSLGICVHPNRLLQRKDYFETCDTSLECDTSKQLCCREQHSSARGESRHICSYFEDPVEDCIF</sequence>
<dbReference type="InterPro" id="IPR009030">
    <property type="entry name" value="Growth_fac_rcpt_cys_sf"/>
</dbReference>
<dbReference type="AlphaFoldDB" id="A0A085NP26"/>
<protein>
    <submittedName>
        <fullName evidence="1">Uncharacterized protein</fullName>
    </submittedName>
</protein>
<feature type="non-terminal residue" evidence="1">
    <location>
        <position position="205"/>
    </location>
</feature>
<accession>A0A085NP26</accession>
<evidence type="ECO:0000313" key="1">
    <source>
        <dbReference type="EMBL" id="KFD71222.1"/>
    </source>
</evidence>
<organism evidence="1">
    <name type="scientific">Trichuris suis</name>
    <name type="common">pig whipworm</name>
    <dbReference type="NCBI Taxonomy" id="68888"/>
    <lineage>
        <taxon>Eukaryota</taxon>
        <taxon>Metazoa</taxon>
        <taxon>Ecdysozoa</taxon>
        <taxon>Nematoda</taxon>
        <taxon>Enoplea</taxon>
        <taxon>Dorylaimia</taxon>
        <taxon>Trichinellida</taxon>
        <taxon>Trichuridae</taxon>
        <taxon>Trichuris</taxon>
    </lineage>
</organism>
<proteinExistence type="predicted"/>
<dbReference type="Gene3D" id="4.10.40.20">
    <property type="match status" value="1"/>
</dbReference>
<dbReference type="SUPFAM" id="SSF57184">
    <property type="entry name" value="Growth factor receptor domain"/>
    <property type="match status" value="1"/>
</dbReference>
<gene>
    <name evidence="1" type="ORF">M514_16569</name>
</gene>
<reference evidence="1" key="1">
    <citation type="journal article" date="2014" name="Nat. Genet.">
        <title>Genome and transcriptome of the porcine whipworm Trichuris suis.</title>
        <authorList>
            <person name="Jex A.R."/>
            <person name="Nejsum P."/>
            <person name="Schwarz E.M."/>
            <person name="Hu L."/>
            <person name="Young N.D."/>
            <person name="Hall R.S."/>
            <person name="Korhonen P.K."/>
            <person name="Liao S."/>
            <person name="Thamsborg S."/>
            <person name="Xia J."/>
            <person name="Xu P."/>
            <person name="Wang S."/>
            <person name="Scheerlinck J.P."/>
            <person name="Hofmann A."/>
            <person name="Sternberg P.W."/>
            <person name="Wang J."/>
            <person name="Gasser R.B."/>
        </authorList>
    </citation>
    <scope>NUCLEOTIDE SEQUENCE [LARGE SCALE GENOMIC DNA]</scope>
    <source>
        <strain evidence="1">DCEP-RM93F</strain>
    </source>
</reference>